<dbReference type="GO" id="GO:0031749">
    <property type="term" value="F:D2 dopamine receptor binding"/>
    <property type="evidence" value="ECO:0007669"/>
    <property type="project" value="TreeGrafter"/>
</dbReference>
<sequence>MVIYSEIILRNVANRNITDARSGYYAAYCKTDVPHQHIAATFLSAISTRDLFLLSLMTCSSIYMVTILFRHRKTAQHVRSTIQSSQGSPEIKATKVILMLGKMIVENDLQANLFMQYVTLSSQYAEKAKFLRGRKPTDLQNLAPGTNPPFMTLDGKVKTDVSKIEEFLEEKLAPPRWASSKPVPKLGTQHPESNSARNDVFAKFSAFIKNTKKDANERVPPIFLFSPWTSIPPLVWLLIRCGEFCLTAQWGGTCIMAKRYRDFEFPSEMTGIWRYLNNAYARDEFTNTCPADQEIEHAYSDVAKRMK</sequence>
<evidence type="ECO:0000256" key="8">
    <source>
        <dbReference type="ARBA" id="ARBA00022989"/>
    </source>
</evidence>
<dbReference type="GO" id="GO:0031751">
    <property type="term" value="F:D4 dopamine receptor binding"/>
    <property type="evidence" value="ECO:0007669"/>
    <property type="project" value="TreeGrafter"/>
</dbReference>
<evidence type="ECO:0000256" key="1">
    <source>
        <dbReference type="ARBA" id="ARBA00004167"/>
    </source>
</evidence>
<keyword evidence="7" id="KW-0812">Transmembrane</keyword>
<evidence type="ECO:0000256" key="13">
    <source>
        <dbReference type="RuleBase" id="RU364061"/>
    </source>
</evidence>
<dbReference type="EMBL" id="VBQZ03000012">
    <property type="protein sequence ID" value="MXQ82210.1"/>
    <property type="molecule type" value="Genomic_DNA"/>
</dbReference>
<keyword evidence="12 13" id="KW-0807">Transducer</keyword>
<dbReference type="Gene3D" id="1.20.1050.10">
    <property type="match status" value="2"/>
</dbReference>
<evidence type="ECO:0000256" key="5">
    <source>
        <dbReference type="ARBA" id="ARBA00022475"/>
    </source>
</evidence>
<dbReference type="GO" id="GO:0016503">
    <property type="term" value="F:pheromone receptor activity"/>
    <property type="evidence" value="ECO:0007669"/>
    <property type="project" value="InterPro"/>
</dbReference>
<evidence type="ECO:0000256" key="9">
    <source>
        <dbReference type="ARBA" id="ARBA00023040"/>
    </source>
</evidence>
<comment type="subcellular location">
    <subcellularLocation>
        <location evidence="2 13">Cell membrane</location>
        <topology evidence="2 13">Multi-pass membrane protein</topology>
    </subcellularLocation>
    <subcellularLocation>
        <location evidence="1">Membrane</location>
        <topology evidence="1">Single-pass membrane protein</topology>
    </subcellularLocation>
</comment>
<keyword evidence="5 13" id="KW-1003">Cell membrane</keyword>
<dbReference type="PANTHER" id="PTHR45476:SF1">
    <property type="entry name" value="CHLORIDE INTRACELLULAR CHANNEL PROTEIN 6"/>
    <property type="match status" value="1"/>
</dbReference>
<keyword evidence="11 13" id="KW-0675">Receptor</keyword>
<evidence type="ECO:0000313" key="15">
    <source>
        <dbReference type="EMBL" id="MXQ82210.1"/>
    </source>
</evidence>
<keyword evidence="9 13" id="KW-0297">G-protein coupled receptor</keyword>
<evidence type="ECO:0000256" key="6">
    <source>
        <dbReference type="ARBA" id="ARBA00022507"/>
    </source>
</evidence>
<evidence type="ECO:0000256" key="11">
    <source>
        <dbReference type="ARBA" id="ARBA00023170"/>
    </source>
</evidence>
<organism evidence="15 16">
    <name type="scientific">Bos mutus</name>
    <name type="common">wild yak</name>
    <dbReference type="NCBI Taxonomy" id="72004"/>
    <lineage>
        <taxon>Eukaryota</taxon>
        <taxon>Metazoa</taxon>
        <taxon>Chordata</taxon>
        <taxon>Craniata</taxon>
        <taxon>Vertebrata</taxon>
        <taxon>Euteleostomi</taxon>
        <taxon>Mammalia</taxon>
        <taxon>Eutheria</taxon>
        <taxon>Laurasiatheria</taxon>
        <taxon>Artiodactyla</taxon>
        <taxon>Ruminantia</taxon>
        <taxon>Pecora</taxon>
        <taxon>Bovidae</taxon>
        <taxon>Bovinae</taxon>
        <taxon>Bos</taxon>
    </lineage>
</organism>
<keyword evidence="16" id="KW-1185">Reference proteome</keyword>
<accession>A0A6B0QYB0</accession>
<dbReference type="Gene3D" id="3.40.30.10">
    <property type="entry name" value="Glutaredoxin"/>
    <property type="match status" value="1"/>
</dbReference>
<keyword evidence="10" id="KW-0472">Membrane</keyword>
<dbReference type="InterPro" id="IPR004072">
    <property type="entry name" value="Vmron_rcpt_1"/>
</dbReference>
<feature type="domain" description="CLIC N-terminal" evidence="14">
    <location>
        <begin position="134"/>
        <end position="175"/>
    </location>
</feature>
<evidence type="ECO:0000256" key="2">
    <source>
        <dbReference type="ARBA" id="ARBA00004651"/>
    </source>
</evidence>
<keyword evidence="8" id="KW-1133">Transmembrane helix</keyword>
<comment type="similarity">
    <text evidence="3">Belongs to the chloride channel CLIC family.</text>
</comment>
<keyword evidence="6 13" id="KW-0589">Pheromone response</keyword>
<dbReference type="InterPro" id="IPR053823">
    <property type="entry name" value="CLIC_N"/>
</dbReference>
<dbReference type="InterPro" id="IPR036282">
    <property type="entry name" value="Glutathione-S-Trfase_C_sf"/>
</dbReference>
<dbReference type="PANTHER" id="PTHR45476">
    <property type="entry name" value="CHLORIDE INTRACELLULAR CHANNEL PROTEIN 6-RELATED"/>
    <property type="match status" value="1"/>
</dbReference>
<gene>
    <name evidence="15" type="ORF">E5288_WYG010917</name>
</gene>
<comment type="similarity">
    <text evidence="4 13">Belongs to the G-protein coupled receptor 1 family.</text>
</comment>
<dbReference type="SUPFAM" id="SSF47616">
    <property type="entry name" value="GST C-terminal domain-like"/>
    <property type="match status" value="1"/>
</dbReference>
<reference evidence="15" key="1">
    <citation type="submission" date="2019-10" db="EMBL/GenBank/DDBJ databases">
        <title>The sequence and de novo assembly of the wild yak genome.</title>
        <authorList>
            <person name="Liu Y."/>
        </authorList>
    </citation>
    <scope>NUCLEOTIDE SEQUENCE [LARGE SCALE GENOMIC DNA]</scope>
    <source>
        <strain evidence="15">WY2019</strain>
    </source>
</reference>
<dbReference type="GO" id="GO:0019236">
    <property type="term" value="P:response to pheromone"/>
    <property type="evidence" value="ECO:0007669"/>
    <property type="project" value="UniProtKB-KW"/>
</dbReference>
<evidence type="ECO:0000256" key="4">
    <source>
        <dbReference type="ARBA" id="ARBA00010663"/>
    </source>
</evidence>
<dbReference type="Pfam" id="PF03402">
    <property type="entry name" value="V1R"/>
    <property type="match status" value="1"/>
</dbReference>
<comment type="caution">
    <text evidence="15">The sequence shown here is derived from an EMBL/GenBank/DDBJ whole genome shotgun (WGS) entry which is preliminary data.</text>
</comment>
<dbReference type="GO" id="GO:0005886">
    <property type="term" value="C:plasma membrane"/>
    <property type="evidence" value="ECO:0007669"/>
    <property type="project" value="UniProtKB-SubCell"/>
</dbReference>
<name>A0A6B0QYB0_9CETA</name>
<evidence type="ECO:0000256" key="12">
    <source>
        <dbReference type="ARBA" id="ARBA00023224"/>
    </source>
</evidence>
<evidence type="ECO:0000313" key="16">
    <source>
        <dbReference type="Proteomes" id="UP000322234"/>
    </source>
</evidence>
<evidence type="ECO:0000256" key="3">
    <source>
        <dbReference type="ARBA" id="ARBA00007655"/>
    </source>
</evidence>
<dbReference type="GO" id="GO:0031750">
    <property type="term" value="F:D3 dopamine receptor binding"/>
    <property type="evidence" value="ECO:0007669"/>
    <property type="project" value="TreeGrafter"/>
</dbReference>
<protein>
    <recommendedName>
        <fullName evidence="13">Vomeronasal type-1 receptor</fullName>
    </recommendedName>
</protein>
<evidence type="ECO:0000256" key="7">
    <source>
        <dbReference type="ARBA" id="ARBA00022692"/>
    </source>
</evidence>
<dbReference type="Proteomes" id="UP000322234">
    <property type="component" value="Unassembled WGS sequence"/>
</dbReference>
<dbReference type="AlphaFoldDB" id="A0A6B0QYB0"/>
<evidence type="ECO:0000259" key="14">
    <source>
        <dbReference type="Pfam" id="PF22441"/>
    </source>
</evidence>
<proteinExistence type="inferred from homology"/>
<dbReference type="Pfam" id="PF22441">
    <property type="entry name" value="CLIC-like_N"/>
    <property type="match status" value="1"/>
</dbReference>
<evidence type="ECO:0000256" key="10">
    <source>
        <dbReference type="ARBA" id="ARBA00023136"/>
    </source>
</evidence>